<gene>
    <name evidence="1" type="ORF">EZJ19_07140</name>
</gene>
<dbReference type="RefSeq" id="WP_131446057.1">
    <property type="nucleotide sequence ID" value="NZ_SJZB01000027.1"/>
</dbReference>
<organism evidence="1 2">
    <name type="scientific">Parasulfuritortus cantonensis</name>
    <dbReference type="NCBI Taxonomy" id="2528202"/>
    <lineage>
        <taxon>Bacteria</taxon>
        <taxon>Pseudomonadati</taxon>
        <taxon>Pseudomonadota</taxon>
        <taxon>Betaproteobacteria</taxon>
        <taxon>Nitrosomonadales</taxon>
        <taxon>Thiobacillaceae</taxon>
        <taxon>Parasulfuritortus</taxon>
    </lineage>
</organism>
<protein>
    <submittedName>
        <fullName evidence="1">Uncharacterized protein</fullName>
    </submittedName>
</protein>
<evidence type="ECO:0000313" key="1">
    <source>
        <dbReference type="EMBL" id="TCJ15383.1"/>
    </source>
</evidence>
<accession>A0A4R1BE84</accession>
<evidence type="ECO:0000313" key="2">
    <source>
        <dbReference type="Proteomes" id="UP000295443"/>
    </source>
</evidence>
<dbReference type="AlphaFoldDB" id="A0A4R1BE84"/>
<proteinExistence type="predicted"/>
<comment type="caution">
    <text evidence="1">The sequence shown here is derived from an EMBL/GenBank/DDBJ whole genome shotgun (WGS) entry which is preliminary data.</text>
</comment>
<dbReference type="Proteomes" id="UP000295443">
    <property type="component" value="Unassembled WGS sequence"/>
</dbReference>
<dbReference type="EMBL" id="SJZB01000027">
    <property type="protein sequence ID" value="TCJ15383.1"/>
    <property type="molecule type" value="Genomic_DNA"/>
</dbReference>
<sequence length="128" mass="13613">MPSINASSAIAVTAFALAACGEPHRAAAQQYLTLAEGVLIANGICASASDCQRKELLFWEGGEVNLGVVGWGGAYVNLYATQDPALVDAIVSKFKEAHTRQPDPQVTLTVFSSPHSQPEVQFRKVVLK</sequence>
<reference evidence="1 2" key="1">
    <citation type="submission" date="2019-03" db="EMBL/GenBank/DDBJ databases">
        <title>Genome sequence of Thiobacillaceae bacterium LSR1, a sulfur-oxidizing bacterium isolated from freshwater sediment.</title>
        <authorList>
            <person name="Li S."/>
        </authorList>
    </citation>
    <scope>NUCLEOTIDE SEQUENCE [LARGE SCALE GENOMIC DNA]</scope>
    <source>
        <strain evidence="1 2">LSR1</strain>
    </source>
</reference>
<name>A0A4R1BE84_9PROT</name>
<dbReference type="OrthoDB" id="9832081at2"/>
<keyword evidence="2" id="KW-1185">Reference proteome</keyword>